<keyword evidence="3" id="KW-0884">PQQ biosynthesis</keyword>
<reference evidence="5" key="1">
    <citation type="submission" date="2020-07" db="EMBL/GenBank/DDBJ databases">
        <title>Huge and variable diversity of episymbiotic CPR bacteria and DPANN archaea in groundwater ecosystems.</title>
        <authorList>
            <person name="He C.Y."/>
            <person name="Keren R."/>
            <person name="Whittaker M."/>
            <person name="Farag I.F."/>
            <person name="Doudna J."/>
            <person name="Cate J.H.D."/>
            <person name="Banfield J.F."/>
        </authorList>
    </citation>
    <scope>NUCLEOTIDE SEQUENCE</scope>
    <source>
        <strain evidence="5">NC_groundwater_1586_Pr3_B-0.1um_66_15</strain>
    </source>
</reference>
<comment type="caution">
    <text evidence="5">The sequence shown here is derived from an EMBL/GenBank/DDBJ whole genome shotgun (WGS) entry which is preliminary data.</text>
</comment>
<gene>
    <name evidence="5" type="primary">pqqD</name>
    <name evidence="5" type="ORF">HY834_17570</name>
</gene>
<dbReference type="GO" id="GO:0018189">
    <property type="term" value="P:pyrroloquinoline quinone biosynthetic process"/>
    <property type="evidence" value="ECO:0007669"/>
    <property type="project" value="UniProtKB-KW"/>
</dbReference>
<comment type="subunit">
    <text evidence="2">Monomer. Interacts with PqqE.</text>
</comment>
<evidence type="ECO:0000256" key="4">
    <source>
        <dbReference type="SAM" id="MobiDB-lite"/>
    </source>
</evidence>
<proteinExistence type="predicted"/>
<sequence length="116" mass="12599">MDGEAEKPIATSAPASRRRMTVTEHSAPKLGRGVVLRFDETRQRWVLLVPERVLAPDDIAIEVLKLCDGQRSVGTMADELAAKYTAPRADIVADVIAMLQDLAESGFLIEAKGGRP</sequence>
<evidence type="ECO:0000313" key="5">
    <source>
        <dbReference type="EMBL" id="MBI4923552.1"/>
    </source>
</evidence>
<evidence type="ECO:0000256" key="2">
    <source>
        <dbReference type="ARBA" id="ARBA00011741"/>
    </source>
</evidence>
<dbReference type="Proteomes" id="UP000782610">
    <property type="component" value="Unassembled WGS sequence"/>
</dbReference>
<feature type="region of interest" description="Disordered" evidence="4">
    <location>
        <begin position="1"/>
        <end position="26"/>
    </location>
</feature>
<organism evidence="5 6">
    <name type="scientific">Devosia nanyangense</name>
    <dbReference type="NCBI Taxonomy" id="1228055"/>
    <lineage>
        <taxon>Bacteria</taxon>
        <taxon>Pseudomonadati</taxon>
        <taxon>Pseudomonadota</taxon>
        <taxon>Alphaproteobacteria</taxon>
        <taxon>Hyphomicrobiales</taxon>
        <taxon>Devosiaceae</taxon>
        <taxon>Devosia</taxon>
    </lineage>
</organism>
<dbReference type="InterPro" id="IPR022479">
    <property type="entry name" value="PqqD_bac"/>
</dbReference>
<protein>
    <submittedName>
        <fullName evidence="5">Pyrroloquinoline quinone biosynthesis peptide chaperone PqqD</fullName>
    </submittedName>
</protein>
<evidence type="ECO:0000256" key="1">
    <source>
        <dbReference type="ARBA" id="ARBA00004886"/>
    </source>
</evidence>
<dbReference type="NCBIfam" id="TIGR03859">
    <property type="entry name" value="PQQ_PqqD"/>
    <property type="match status" value="1"/>
</dbReference>
<dbReference type="EMBL" id="JACRAF010000057">
    <property type="protein sequence ID" value="MBI4923552.1"/>
    <property type="molecule type" value="Genomic_DNA"/>
</dbReference>
<evidence type="ECO:0000313" key="6">
    <source>
        <dbReference type="Proteomes" id="UP000782610"/>
    </source>
</evidence>
<comment type="pathway">
    <text evidence="1">Cofactor biosynthesis; pyrroloquinoline quinone biosynthesis.</text>
</comment>
<dbReference type="AlphaFoldDB" id="A0A933L5J7"/>
<dbReference type="Gene3D" id="1.10.10.1150">
    <property type="entry name" value="Coenzyme PQQ synthesis protein D (PqqD)"/>
    <property type="match status" value="1"/>
</dbReference>
<accession>A0A933L5J7</accession>
<dbReference type="GO" id="GO:0048038">
    <property type="term" value="F:quinone binding"/>
    <property type="evidence" value="ECO:0007669"/>
    <property type="project" value="InterPro"/>
</dbReference>
<name>A0A933L5J7_9HYPH</name>
<evidence type="ECO:0000256" key="3">
    <source>
        <dbReference type="ARBA" id="ARBA00022905"/>
    </source>
</evidence>
<dbReference type="InterPro" id="IPR008792">
    <property type="entry name" value="PQQD"/>
</dbReference>
<dbReference type="Pfam" id="PF05402">
    <property type="entry name" value="PqqD"/>
    <property type="match status" value="1"/>
</dbReference>
<dbReference type="InterPro" id="IPR041881">
    <property type="entry name" value="PqqD_sf"/>
</dbReference>